<accession>A0A0B6XXD9</accession>
<name>A0A0B6XXD9_9EUPU</name>
<feature type="non-terminal residue" evidence="1">
    <location>
        <position position="1"/>
    </location>
</feature>
<organism evidence="1">
    <name type="scientific">Arion vulgaris</name>
    <dbReference type="NCBI Taxonomy" id="1028688"/>
    <lineage>
        <taxon>Eukaryota</taxon>
        <taxon>Metazoa</taxon>
        <taxon>Spiralia</taxon>
        <taxon>Lophotrochozoa</taxon>
        <taxon>Mollusca</taxon>
        <taxon>Gastropoda</taxon>
        <taxon>Heterobranchia</taxon>
        <taxon>Euthyneura</taxon>
        <taxon>Panpulmonata</taxon>
        <taxon>Eupulmonata</taxon>
        <taxon>Stylommatophora</taxon>
        <taxon>Helicina</taxon>
        <taxon>Arionoidea</taxon>
        <taxon>Arionidae</taxon>
        <taxon>Arion</taxon>
    </lineage>
</organism>
<reference evidence="1" key="1">
    <citation type="submission" date="2014-12" db="EMBL/GenBank/DDBJ databases">
        <title>Insight into the proteome of Arion vulgaris.</title>
        <authorList>
            <person name="Aradska J."/>
            <person name="Bulat T."/>
            <person name="Smidak R."/>
            <person name="Sarate P."/>
            <person name="Gangsoo J."/>
            <person name="Sialana F."/>
            <person name="Bilban M."/>
            <person name="Lubec G."/>
        </authorList>
    </citation>
    <scope>NUCLEOTIDE SEQUENCE</scope>
    <source>
        <tissue evidence="1">Skin</tissue>
    </source>
</reference>
<sequence>PGDSSKFCSETHMCGFDLWHRPKTFLGSKAEEDLIRRQRDRKGRRAQFGDISQHRTAGFDKQCSPYHALKAPDWQDVELPSNLPLSQRMRSLGYSGNNLTEEYIKAMDFSYSQTGLLPPKRISTSGLTNSSSRPDRLEKLPPIKSNLLRHVTKQPGNLSKSSTIVNMI</sequence>
<proteinExistence type="predicted"/>
<protein>
    <submittedName>
        <fullName evidence="1">Uncharacterized protein</fullName>
    </submittedName>
</protein>
<dbReference type="EMBL" id="HACG01001648">
    <property type="protein sequence ID" value="CEK48513.1"/>
    <property type="molecule type" value="Transcribed_RNA"/>
</dbReference>
<gene>
    <name evidence="1" type="primary">ORF4254</name>
</gene>
<dbReference type="AlphaFoldDB" id="A0A0B6XXD9"/>
<evidence type="ECO:0000313" key="1">
    <source>
        <dbReference type="EMBL" id="CEK48513.1"/>
    </source>
</evidence>